<name>A0ABQ8I3J0_9ROSI</name>
<gene>
    <name evidence="3" type="ORF">JRO89_XS05G0265600</name>
</gene>
<keyword evidence="1" id="KW-0433">Leucine-rich repeat</keyword>
<organism evidence="3 4">
    <name type="scientific">Xanthoceras sorbifolium</name>
    <dbReference type="NCBI Taxonomy" id="99658"/>
    <lineage>
        <taxon>Eukaryota</taxon>
        <taxon>Viridiplantae</taxon>
        <taxon>Streptophyta</taxon>
        <taxon>Embryophyta</taxon>
        <taxon>Tracheophyta</taxon>
        <taxon>Spermatophyta</taxon>
        <taxon>Magnoliopsida</taxon>
        <taxon>eudicotyledons</taxon>
        <taxon>Gunneridae</taxon>
        <taxon>Pentapetalae</taxon>
        <taxon>rosids</taxon>
        <taxon>malvids</taxon>
        <taxon>Sapindales</taxon>
        <taxon>Sapindaceae</taxon>
        <taxon>Xanthoceroideae</taxon>
        <taxon>Xanthoceras</taxon>
    </lineage>
</organism>
<keyword evidence="2" id="KW-0677">Repeat</keyword>
<dbReference type="Pfam" id="PF12799">
    <property type="entry name" value="LRR_4"/>
    <property type="match status" value="1"/>
</dbReference>
<dbReference type="SUPFAM" id="SSF52058">
    <property type="entry name" value="L domain-like"/>
    <property type="match status" value="1"/>
</dbReference>
<evidence type="ECO:0000313" key="4">
    <source>
        <dbReference type="Proteomes" id="UP000827721"/>
    </source>
</evidence>
<proteinExistence type="predicted"/>
<dbReference type="Gene3D" id="3.80.10.10">
    <property type="entry name" value="Ribonuclease Inhibitor"/>
    <property type="match status" value="1"/>
</dbReference>
<dbReference type="InterPro" id="IPR025875">
    <property type="entry name" value="Leu-rich_rpt_4"/>
</dbReference>
<dbReference type="Proteomes" id="UP000827721">
    <property type="component" value="Unassembled WGS sequence"/>
</dbReference>
<evidence type="ECO:0000313" key="3">
    <source>
        <dbReference type="EMBL" id="KAH7571190.1"/>
    </source>
</evidence>
<protein>
    <submittedName>
        <fullName evidence="3">Uncharacterized protein</fullName>
    </submittedName>
</protein>
<comment type="caution">
    <text evidence="3">The sequence shown here is derived from an EMBL/GenBank/DDBJ whole genome shotgun (WGS) entry which is preliminary data.</text>
</comment>
<evidence type="ECO:0000256" key="2">
    <source>
        <dbReference type="ARBA" id="ARBA00022737"/>
    </source>
</evidence>
<dbReference type="EMBL" id="JAFEMO010000005">
    <property type="protein sequence ID" value="KAH7571190.1"/>
    <property type="molecule type" value="Genomic_DNA"/>
</dbReference>
<accession>A0ABQ8I3J0</accession>
<evidence type="ECO:0000256" key="1">
    <source>
        <dbReference type="ARBA" id="ARBA00022614"/>
    </source>
</evidence>
<reference evidence="3 4" key="1">
    <citation type="submission" date="2021-02" db="EMBL/GenBank/DDBJ databases">
        <title>Plant Genome Project.</title>
        <authorList>
            <person name="Zhang R.-G."/>
        </authorList>
    </citation>
    <scope>NUCLEOTIDE SEQUENCE [LARGE SCALE GENOMIC DNA]</scope>
    <source>
        <tissue evidence="3">Leaves</tissue>
    </source>
</reference>
<dbReference type="InterPro" id="IPR032675">
    <property type="entry name" value="LRR_dom_sf"/>
</dbReference>
<sequence>MLLPAELHLSRELHANGFAEVADAQSMLISIAFGISLRTLPHCGLSNLEYFKLYNNTLKGTISSSLFALPSLIEIDLSNNQLEAIDIT</sequence>
<keyword evidence="4" id="KW-1185">Reference proteome</keyword>